<feature type="region of interest" description="Disordered" evidence="3">
    <location>
        <begin position="404"/>
        <end position="425"/>
    </location>
</feature>
<dbReference type="Gene3D" id="1.10.3290.10">
    <property type="entry name" value="Fido-like domain"/>
    <property type="match status" value="1"/>
</dbReference>
<comment type="caution">
    <text evidence="5">The sequence shown here is derived from an EMBL/GenBank/DDBJ whole genome shotgun (WGS) entry which is preliminary data.</text>
</comment>
<dbReference type="InterPro" id="IPR040198">
    <property type="entry name" value="Fido_containing"/>
</dbReference>
<feature type="active site" evidence="1">
    <location>
        <position position="224"/>
    </location>
</feature>
<evidence type="ECO:0000259" key="4">
    <source>
        <dbReference type="PROSITE" id="PS51459"/>
    </source>
</evidence>
<evidence type="ECO:0000313" key="6">
    <source>
        <dbReference type="Proteomes" id="UP000278962"/>
    </source>
</evidence>
<dbReference type="Pfam" id="PF13784">
    <property type="entry name" value="Fic_N"/>
    <property type="match status" value="1"/>
</dbReference>
<accession>A0A660LHJ9</accession>
<organism evidence="5 6">
    <name type="scientific">Solirubrobacter pauli</name>
    <dbReference type="NCBI Taxonomy" id="166793"/>
    <lineage>
        <taxon>Bacteria</taxon>
        <taxon>Bacillati</taxon>
        <taxon>Actinomycetota</taxon>
        <taxon>Thermoleophilia</taxon>
        <taxon>Solirubrobacterales</taxon>
        <taxon>Solirubrobacteraceae</taxon>
        <taxon>Solirubrobacter</taxon>
    </lineage>
</organism>
<keyword evidence="2" id="KW-0067">ATP-binding</keyword>
<keyword evidence="6" id="KW-1185">Reference proteome</keyword>
<feature type="domain" description="Fido" evidence="4">
    <location>
        <begin position="139"/>
        <end position="294"/>
    </location>
</feature>
<dbReference type="RefSeq" id="WP_121251431.1">
    <property type="nucleotide sequence ID" value="NZ_RBIL01000001.1"/>
</dbReference>
<dbReference type="InterPro" id="IPR036597">
    <property type="entry name" value="Fido-like_dom_sf"/>
</dbReference>
<dbReference type="InterPro" id="IPR025758">
    <property type="entry name" value="Fic/DOC_N"/>
</dbReference>
<dbReference type="GO" id="GO:0005524">
    <property type="term" value="F:ATP binding"/>
    <property type="evidence" value="ECO:0007669"/>
    <property type="project" value="UniProtKB-KW"/>
</dbReference>
<dbReference type="EMBL" id="RBIL01000001">
    <property type="protein sequence ID" value="RKQ93373.1"/>
    <property type="molecule type" value="Genomic_DNA"/>
</dbReference>
<proteinExistence type="predicted"/>
<dbReference type="OrthoDB" id="9813719at2"/>
<dbReference type="Pfam" id="PF02661">
    <property type="entry name" value="Fic"/>
    <property type="match status" value="1"/>
</dbReference>
<evidence type="ECO:0000313" key="5">
    <source>
        <dbReference type="EMBL" id="RKQ93373.1"/>
    </source>
</evidence>
<evidence type="ECO:0000256" key="3">
    <source>
        <dbReference type="SAM" id="MobiDB-lite"/>
    </source>
</evidence>
<dbReference type="AlphaFoldDB" id="A0A660LHJ9"/>
<keyword evidence="2" id="KW-0547">Nucleotide-binding</keyword>
<dbReference type="Proteomes" id="UP000278962">
    <property type="component" value="Unassembled WGS sequence"/>
</dbReference>
<evidence type="ECO:0000256" key="2">
    <source>
        <dbReference type="PIRSR" id="PIRSR640198-2"/>
    </source>
</evidence>
<dbReference type="PANTHER" id="PTHR13504">
    <property type="entry name" value="FIDO DOMAIN-CONTAINING PROTEIN DDB_G0283145"/>
    <property type="match status" value="1"/>
</dbReference>
<protein>
    <submittedName>
        <fullName evidence="5">Fic family protein</fullName>
    </submittedName>
</protein>
<gene>
    <name evidence="5" type="ORF">C8N24_3236</name>
</gene>
<evidence type="ECO:0000256" key="1">
    <source>
        <dbReference type="PIRSR" id="PIRSR640198-1"/>
    </source>
</evidence>
<dbReference type="InterPro" id="IPR003812">
    <property type="entry name" value="Fido"/>
</dbReference>
<reference evidence="5 6" key="1">
    <citation type="submission" date="2018-10" db="EMBL/GenBank/DDBJ databases">
        <title>Genomic Encyclopedia of Archaeal and Bacterial Type Strains, Phase II (KMG-II): from individual species to whole genera.</title>
        <authorList>
            <person name="Goeker M."/>
        </authorList>
    </citation>
    <scope>NUCLEOTIDE SEQUENCE [LARGE SCALE GENOMIC DNA]</scope>
    <source>
        <strain evidence="5 6">DSM 14954</strain>
    </source>
</reference>
<sequence>MSSLIKLQWQTDARSSLSRRDRQGCDYEAYVPDLLADAPISFDGDTAADVSDAEVAIRRLNQETTTLADSEAMARLLLRAEAVASSKIEGLEVGGRRLLRADLARSLDDARPDVTATEVLNNVEAMHWAVETLSGARELEVDDLLAVNERLLAGTDMEPHGGKIREEQNWIGGSSFNPCSAAFVPPPPGHVLELMQDLCAFCNQDRLPAVAQAALAHAQFETIHPFADGNGRTGRALIHVILRRRGVAPRFVPPISLVLATWSSDYIDGLTRTRYAGSRSSEAALEGMNAWVSLFAGACQRAVADADAFEARVRALQTEWRERLGRVRKNSAVDLLLAALPGAPVITVQSGASLIGRSVQAVNEAIPRLVEAGVLKQTNIGQRNRAFEAAELIDSFTALERQLASPTADTITAPPERRVPARPQP</sequence>
<feature type="binding site" evidence="2">
    <location>
        <begin position="228"/>
        <end position="235"/>
    </location>
    <ligand>
        <name>ATP</name>
        <dbReference type="ChEBI" id="CHEBI:30616"/>
    </ligand>
</feature>
<dbReference type="SUPFAM" id="SSF140931">
    <property type="entry name" value="Fic-like"/>
    <property type="match status" value="1"/>
</dbReference>
<name>A0A660LHJ9_9ACTN</name>
<dbReference type="PANTHER" id="PTHR13504:SF38">
    <property type="entry name" value="FIDO DOMAIN-CONTAINING PROTEIN"/>
    <property type="match status" value="1"/>
</dbReference>
<dbReference type="PROSITE" id="PS51459">
    <property type="entry name" value="FIDO"/>
    <property type="match status" value="1"/>
</dbReference>